<dbReference type="InterPro" id="IPR019775">
    <property type="entry name" value="WD40_repeat_CS"/>
</dbReference>
<reference evidence="6 7" key="1">
    <citation type="journal article" date="2016" name="Mol. Biol. Evol.">
        <title>Comparative Genomics of Early-Diverging Mushroom-Forming Fungi Provides Insights into the Origins of Lignocellulose Decay Capabilities.</title>
        <authorList>
            <person name="Nagy L.G."/>
            <person name="Riley R."/>
            <person name="Tritt A."/>
            <person name="Adam C."/>
            <person name="Daum C."/>
            <person name="Floudas D."/>
            <person name="Sun H."/>
            <person name="Yadav J.S."/>
            <person name="Pangilinan J."/>
            <person name="Larsson K.H."/>
            <person name="Matsuura K."/>
            <person name="Barry K."/>
            <person name="Labutti K."/>
            <person name="Kuo R."/>
            <person name="Ohm R.A."/>
            <person name="Bhattacharya S.S."/>
            <person name="Shirouzu T."/>
            <person name="Yoshinaga Y."/>
            <person name="Martin F.M."/>
            <person name="Grigoriev I.V."/>
            <person name="Hibbett D.S."/>
        </authorList>
    </citation>
    <scope>NUCLEOTIDE SEQUENCE [LARGE SCALE GENOMIC DNA]</scope>
    <source>
        <strain evidence="6 7">HHB12029</strain>
    </source>
</reference>
<sequence length="1356" mass="147428">MSASSGSSRSVRRGRSSRSSTESTDSRTPSPSDPDPPLATHWSPPGAALGQVQPAIPQQGLQHQSLAITSSPPGPLREGHGTVPLACQCSAAGRNLVVCIDGTSNQFSKKNTNIVELYSRLVKDRTQRTFYNSGIGTYATPSWKSWTYYKQVVDHKIDLAIAWKFERILLSAYLWLSENWRPGDRIFLFGFSRGAYQVRALSAMIDAVGLIQRGNQDQIPFAYQLYAETRPVDSGMKDRFKTTFSREVRVHFVGAWDTVSSVGVLRDKNLPGTADGMDHVCYFRHALALHERRIKFLPEYVRGGLGPVDASGPDDLQTPHTKEVWFAGSHSDIGGGSAKNEKMDLFGPSLRWMSFEATRLGLHLDKIPRDWNEQVISESLSWVWQVLEYLPLPRLAYTQKESTVAWPHRGKPRVIKAGQLVHESAKVCRASGRAVPSDGMTWDELASDSRVEKDSYAAARHIVNAMSHPARGSALLTHEELQALDSLLRTEFGKQSLRELQVEFNTTASISLSDFLLSSLVAQSESGIPISSPSAVESVRTLIAALEALNARYHPDRLRPTARAIAAAHEALAKDFMCHLATPVLKVLSADEEKVTCARFLPDGSGLATGGLSGTVRIWNVRTGEHRDCQPKHSESVYCIAAHGWRIASCGRDGTFRVWNVDNCTLVLGPITAHAGVPITSIAFSPDGCRIATGGYDSGVCLWDSYTGVCLGAVSRQRSPVDSVAFSLDGGHVLSGHCTGRVFAGDFSSENNAFSEVQTGHRLGRCITALIPIVSDGNRGAISCSDDKTIRITFSSTSTSGTFQIKCHAICLDLSPDGRRLLSGSPNGKVCLWDTQTGESIPTAFPTHGGRVTSVSFSPNGKIVASTWKGGNEIALWDATDAWMQYFGVFDASLRDQAAPVPVHPIYGPTDLYTVGITSWQDLKPDPFVAAKRFLEQVIKGEECSRLITEEEIRVLHMITTTELGCWTLLGTQRLLQPPVSLATALLRYLASRRDNSSQTADVVKILGALAERYYPEHLRAAARNLAGFDQVLAQDLMANFSSPELCQPLVGHGLDVSSVAFLMDGQRLVSTSRDGTVRLWDTRPEAVTFSLLSNSHAVACVVLDLSRIAFRLRDGAFCVWDVDSATRVLGPVAVIESGHESPPVYSIASSPDGTRIATNGSENSVVVWDSRTGEKVREMVGHRSPIGCLAFSPDGVELVAGSEDGDLHIWNVDSGEDLGIMRTGHASAVTAVFYCNGTSGMRIFSASYSDSTVRIWDAVTKALISEPPRLAYYVSCMAVSADGTRFALGSYAGKITLCDAETGAVIPLPFRDHGPGAPVWGLAFSPDGRRLASASADRSIALWDMTDKWKRYDVD</sequence>
<evidence type="ECO:0000256" key="2">
    <source>
        <dbReference type="ARBA" id="ARBA00022737"/>
    </source>
</evidence>
<evidence type="ECO:0000256" key="3">
    <source>
        <dbReference type="PROSITE-ProRule" id="PRU00221"/>
    </source>
</evidence>
<proteinExistence type="predicted"/>
<dbReference type="InterPro" id="IPR015943">
    <property type="entry name" value="WD40/YVTN_repeat-like_dom_sf"/>
</dbReference>
<feature type="region of interest" description="Disordered" evidence="4">
    <location>
        <begin position="1"/>
        <end position="79"/>
    </location>
</feature>
<dbReference type="EMBL" id="KV425905">
    <property type="protein sequence ID" value="KZV99911.1"/>
    <property type="molecule type" value="Genomic_DNA"/>
</dbReference>
<feature type="repeat" description="WD" evidence="3">
    <location>
        <begin position="812"/>
        <end position="843"/>
    </location>
</feature>
<dbReference type="Pfam" id="PF00400">
    <property type="entry name" value="WD40"/>
    <property type="match status" value="10"/>
</dbReference>
<dbReference type="InParanoid" id="A0A165MXM7"/>
<feature type="domain" description="T6SS Phospholipase effector Tle1-like catalytic" evidence="5">
    <location>
        <begin position="94"/>
        <end position="354"/>
    </location>
</feature>
<name>A0A165MXM7_EXIGL</name>
<dbReference type="PROSITE" id="PS50294">
    <property type="entry name" value="WD_REPEATS_REGION"/>
    <property type="match status" value="5"/>
</dbReference>
<evidence type="ECO:0000256" key="1">
    <source>
        <dbReference type="ARBA" id="ARBA00022574"/>
    </source>
</evidence>
<accession>A0A165MXM7</accession>
<evidence type="ECO:0000313" key="6">
    <source>
        <dbReference type="EMBL" id="KZV99911.1"/>
    </source>
</evidence>
<feature type="repeat" description="WD" evidence="3">
    <location>
        <begin position="1223"/>
        <end position="1267"/>
    </location>
</feature>
<dbReference type="SUPFAM" id="SSF50998">
    <property type="entry name" value="Quinoprotein alcohol dehydrogenase-like"/>
    <property type="match status" value="1"/>
</dbReference>
<feature type="repeat" description="WD" evidence="3">
    <location>
        <begin position="1313"/>
        <end position="1346"/>
    </location>
</feature>
<feature type="repeat" description="WD" evidence="3">
    <location>
        <begin position="588"/>
        <end position="629"/>
    </location>
</feature>
<organism evidence="6 7">
    <name type="scientific">Exidia glandulosa HHB12029</name>
    <dbReference type="NCBI Taxonomy" id="1314781"/>
    <lineage>
        <taxon>Eukaryota</taxon>
        <taxon>Fungi</taxon>
        <taxon>Dikarya</taxon>
        <taxon>Basidiomycota</taxon>
        <taxon>Agaricomycotina</taxon>
        <taxon>Agaricomycetes</taxon>
        <taxon>Auriculariales</taxon>
        <taxon>Exidiaceae</taxon>
        <taxon>Exidia</taxon>
    </lineage>
</organism>
<feature type="repeat" description="WD" evidence="3">
    <location>
        <begin position="1050"/>
        <end position="1091"/>
    </location>
</feature>
<dbReference type="CDD" id="cd00200">
    <property type="entry name" value="WD40"/>
    <property type="match status" value="2"/>
</dbReference>
<dbReference type="InterPro" id="IPR020472">
    <property type="entry name" value="WD40_PAC1"/>
</dbReference>
<evidence type="ECO:0000313" key="7">
    <source>
        <dbReference type="Proteomes" id="UP000077266"/>
    </source>
</evidence>
<dbReference type="PROSITE" id="PS00678">
    <property type="entry name" value="WD_REPEATS_1"/>
    <property type="match status" value="4"/>
</dbReference>
<dbReference type="InterPro" id="IPR036322">
    <property type="entry name" value="WD40_repeat_dom_sf"/>
</dbReference>
<keyword evidence="1 3" id="KW-0853">WD repeat</keyword>
<evidence type="ECO:0000259" key="5">
    <source>
        <dbReference type="Pfam" id="PF09994"/>
    </source>
</evidence>
<dbReference type="SUPFAM" id="SSF50978">
    <property type="entry name" value="WD40 repeat-like"/>
    <property type="match status" value="2"/>
</dbReference>
<keyword evidence="2" id="KW-0677">Repeat</keyword>
<dbReference type="InterPro" id="IPR001680">
    <property type="entry name" value="WD40_rpt"/>
</dbReference>
<feature type="repeat" description="WD" evidence="3">
    <location>
        <begin position="1180"/>
        <end position="1221"/>
    </location>
</feature>
<feature type="compositionally biased region" description="Low complexity" evidence="4">
    <location>
        <begin position="17"/>
        <end position="30"/>
    </location>
</feature>
<dbReference type="PANTHER" id="PTHR19879:SF9">
    <property type="entry name" value="TRANSCRIPTION INITIATION FACTOR TFIID SUBUNIT 5"/>
    <property type="match status" value="1"/>
</dbReference>
<dbReference type="Gene3D" id="2.130.10.10">
    <property type="entry name" value="YVTN repeat-like/Quinoprotein amine dehydrogenase"/>
    <property type="match status" value="5"/>
</dbReference>
<dbReference type="Pfam" id="PF09994">
    <property type="entry name" value="T6SS_Tle1-like_cat"/>
    <property type="match status" value="1"/>
</dbReference>
<dbReference type="InterPro" id="IPR018712">
    <property type="entry name" value="Tle1-like_cat"/>
</dbReference>
<dbReference type="OrthoDB" id="538223at2759"/>
<feature type="repeat" description="WD" evidence="3">
    <location>
        <begin position="1145"/>
        <end position="1179"/>
    </location>
</feature>
<dbReference type="PRINTS" id="PR00320">
    <property type="entry name" value="GPROTEINBRPT"/>
</dbReference>
<dbReference type="PROSITE" id="PS50082">
    <property type="entry name" value="WD_REPEATS_2"/>
    <property type="match status" value="8"/>
</dbReference>
<dbReference type="InterPro" id="IPR011047">
    <property type="entry name" value="Quinoprotein_ADH-like_sf"/>
</dbReference>
<feature type="compositionally biased region" description="Polar residues" evidence="4">
    <location>
        <begin position="59"/>
        <end position="71"/>
    </location>
</feature>
<evidence type="ECO:0000256" key="4">
    <source>
        <dbReference type="SAM" id="MobiDB-lite"/>
    </source>
</evidence>
<dbReference type="STRING" id="1314781.A0A165MXM7"/>
<protein>
    <submittedName>
        <fullName evidence="6">WD40 repeat-like protein</fullName>
    </submittedName>
</protein>
<feature type="repeat" description="WD" evidence="3">
    <location>
        <begin position="679"/>
        <end position="704"/>
    </location>
</feature>
<dbReference type="SMART" id="SM00320">
    <property type="entry name" value="WD40"/>
    <property type="match status" value="12"/>
</dbReference>
<keyword evidence="7" id="KW-1185">Reference proteome</keyword>
<dbReference type="Proteomes" id="UP000077266">
    <property type="component" value="Unassembled WGS sequence"/>
</dbReference>
<gene>
    <name evidence="6" type="ORF">EXIGLDRAFT_831145</name>
</gene>
<dbReference type="PANTHER" id="PTHR19879">
    <property type="entry name" value="TRANSCRIPTION INITIATION FACTOR TFIID"/>
    <property type="match status" value="1"/>
</dbReference>